<comment type="subcellular location">
    <subcellularLocation>
        <location evidence="1 5 6">Nucleus</location>
    </subcellularLocation>
</comment>
<evidence type="ECO:0000256" key="7">
    <source>
        <dbReference type="SAM" id="MobiDB-lite"/>
    </source>
</evidence>
<dbReference type="SUPFAM" id="SSF46689">
    <property type="entry name" value="Homeodomain-like"/>
    <property type="match status" value="1"/>
</dbReference>
<dbReference type="InParanoid" id="A0A7M7K9I1"/>
<dbReference type="CDD" id="cd00086">
    <property type="entry name" value="homeodomain"/>
    <property type="match status" value="1"/>
</dbReference>
<dbReference type="KEGG" id="vde:111248889"/>
<dbReference type="GO" id="GO:0005634">
    <property type="term" value="C:nucleus"/>
    <property type="evidence" value="ECO:0007669"/>
    <property type="project" value="UniProtKB-SubCell"/>
</dbReference>
<dbReference type="AlphaFoldDB" id="A0A7M7K9I1"/>
<keyword evidence="3 5" id="KW-0371">Homeobox</keyword>
<evidence type="ECO:0000256" key="1">
    <source>
        <dbReference type="ARBA" id="ARBA00004123"/>
    </source>
</evidence>
<feature type="region of interest" description="Disordered" evidence="7">
    <location>
        <begin position="220"/>
        <end position="282"/>
    </location>
</feature>
<dbReference type="Pfam" id="PF00046">
    <property type="entry name" value="Homeodomain"/>
    <property type="match status" value="1"/>
</dbReference>
<dbReference type="Gene3D" id="1.10.10.60">
    <property type="entry name" value="Homeodomain-like"/>
    <property type="match status" value="1"/>
</dbReference>
<proteinExistence type="predicted"/>
<dbReference type="OMA" id="DYRRQQH"/>
<dbReference type="PANTHER" id="PTHR24333">
    <property type="entry name" value="HOMEO BOX HB9 LIKE A-RELATED"/>
    <property type="match status" value="1"/>
</dbReference>
<dbReference type="InterPro" id="IPR050848">
    <property type="entry name" value="Homeobox_TF"/>
</dbReference>
<sequence>MMDLKQKNGHTSAGRKRNFSIESILQGDILKHPLKSTPGGNVLDNLKDSRADASSRQACAIVPAGTSSELHDDTDLGLLESSSVADDYRRQQHSSSSSDHHPYVAPGLPFALPPVDSQRAEHFDWINCTRYNPPKIHRDLSTTSLGNCTISELPKKRKYLSRSPRIPFNSAQLSVLEEQFRQAPYLSGAEVQRLANELDMSDVRVKIWFQNRRAREKRERLAKTTTGQHQIADAATLPTQARSAMELNSDKRGPSDSLGTSAEHLQSVELALLPQSNRKCHS</sequence>
<feature type="domain" description="Homeobox" evidence="8">
    <location>
        <begin position="159"/>
        <end position="219"/>
    </location>
</feature>
<evidence type="ECO:0000313" key="9">
    <source>
        <dbReference type="EnsemblMetazoa" id="XP_022657694"/>
    </source>
</evidence>
<protein>
    <recommendedName>
        <fullName evidence="8">Homeobox domain-containing protein</fullName>
    </recommendedName>
</protein>
<evidence type="ECO:0000256" key="6">
    <source>
        <dbReference type="RuleBase" id="RU000682"/>
    </source>
</evidence>
<dbReference type="GO" id="GO:0003677">
    <property type="term" value="F:DNA binding"/>
    <property type="evidence" value="ECO:0007669"/>
    <property type="project" value="UniProtKB-UniRule"/>
</dbReference>
<evidence type="ECO:0000256" key="2">
    <source>
        <dbReference type="ARBA" id="ARBA00023125"/>
    </source>
</evidence>
<accession>A0A7M7K9I1</accession>
<dbReference type="OrthoDB" id="6502589at2759"/>
<dbReference type="PROSITE" id="PS00027">
    <property type="entry name" value="HOMEOBOX_1"/>
    <property type="match status" value="1"/>
</dbReference>
<organism evidence="9 10">
    <name type="scientific">Varroa destructor</name>
    <name type="common">Honeybee mite</name>
    <dbReference type="NCBI Taxonomy" id="109461"/>
    <lineage>
        <taxon>Eukaryota</taxon>
        <taxon>Metazoa</taxon>
        <taxon>Ecdysozoa</taxon>
        <taxon>Arthropoda</taxon>
        <taxon>Chelicerata</taxon>
        <taxon>Arachnida</taxon>
        <taxon>Acari</taxon>
        <taxon>Parasitiformes</taxon>
        <taxon>Mesostigmata</taxon>
        <taxon>Gamasina</taxon>
        <taxon>Dermanyssoidea</taxon>
        <taxon>Varroidae</taxon>
        <taxon>Varroa</taxon>
    </lineage>
</organism>
<dbReference type="SMART" id="SM00389">
    <property type="entry name" value="HOX"/>
    <property type="match status" value="1"/>
</dbReference>
<dbReference type="InterPro" id="IPR009057">
    <property type="entry name" value="Homeodomain-like_sf"/>
</dbReference>
<dbReference type="EnsemblMetazoa" id="XM_022801959">
    <property type="protein sequence ID" value="XP_022657694"/>
    <property type="gene ID" value="LOC111248889"/>
</dbReference>
<feature type="DNA-binding region" description="Homeobox" evidence="5">
    <location>
        <begin position="161"/>
        <end position="220"/>
    </location>
</feature>
<dbReference type="PANTHER" id="PTHR24333:SF5">
    <property type="entry name" value="VENT HOMEOBOX"/>
    <property type="match status" value="1"/>
</dbReference>
<keyword evidence="2 5" id="KW-0238">DNA-binding</keyword>
<dbReference type="GeneID" id="111248889"/>
<dbReference type="Proteomes" id="UP000594260">
    <property type="component" value="Unplaced"/>
</dbReference>
<evidence type="ECO:0000256" key="3">
    <source>
        <dbReference type="ARBA" id="ARBA00023155"/>
    </source>
</evidence>
<keyword evidence="4 5" id="KW-0539">Nucleus</keyword>
<dbReference type="GO" id="GO:0000981">
    <property type="term" value="F:DNA-binding transcription factor activity, RNA polymerase II-specific"/>
    <property type="evidence" value="ECO:0007669"/>
    <property type="project" value="InterPro"/>
</dbReference>
<reference evidence="9" key="1">
    <citation type="submission" date="2021-01" db="UniProtKB">
        <authorList>
            <consortium name="EnsemblMetazoa"/>
        </authorList>
    </citation>
    <scope>IDENTIFICATION</scope>
</reference>
<dbReference type="InterPro" id="IPR001356">
    <property type="entry name" value="HD"/>
</dbReference>
<dbReference type="PROSITE" id="PS50071">
    <property type="entry name" value="HOMEOBOX_2"/>
    <property type="match status" value="1"/>
</dbReference>
<dbReference type="InterPro" id="IPR017970">
    <property type="entry name" value="Homeobox_CS"/>
</dbReference>
<evidence type="ECO:0000256" key="5">
    <source>
        <dbReference type="PROSITE-ProRule" id="PRU00108"/>
    </source>
</evidence>
<evidence type="ECO:0000256" key="4">
    <source>
        <dbReference type="ARBA" id="ARBA00023242"/>
    </source>
</evidence>
<keyword evidence="10" id="KW-1185">Reference proteome</keyword>
<evidence type="ECO:0000259" key="8">
    <source>
        <dbReference type="PROSITE" id="PS50071"/>
    </source>
</evidence>
<dbReference type="RefSeq" id="XP_022657694.1">
    <property type="nucleotide sequence ID" value="XM_022801959.1"/>
</dbReference>
<name>A0A7M7K9I1_VARDE</name>
<evidence type="ECO:0000313" key="10">
    <source>
        <dbReference type="Proteomes" id="UP000594260"/>
    </source>
</evidence>